<dbReference type="InterPro" id="IPR036388">
    <property type="entry name" value="WH-like_DNA-bd_sf"/>
</dbReference>
<dbReference type="Proteomes" id="UP000002772">
    <property type="component" value="Unassembled WGS sequence"/>
</dbReference>
<accession>F8NAB2</accession>
<name>F8NAB2_9BACT</name>
<dbReference type="PANTHER" id="PTHR43214:SF43">
    <property type="entry name" value="TWO-COMPONENT RESPONSE REGULATOR"/>
    <property type="match status" value="1"/>
</dbReference>
<dbReference type="SUPFAM" id="SSF46894">
    <property type="entry name" value="C-terminal effector domain of the bipartite response regulators"/>
    <property type="match status" value="1"/>
</dbReference>
<dbReference type="InterPro" id="IPR039420">
    <property type="entry name" value="WalR-like"/>
</dbReference>
<dbReference type="InterPro" id="IPR011006">
    <property type="entry name" value="CheY-like_superfamily"/>
</dbReference>
<dbReference type="Gene3D" id="1.10.10.10">
    <property type="entry name" value="Winged helix-like DNA-binding domain superfamily/Winged helix DNA-binding domain"/>
    <property type="match status" value="1"/>
</dbReference>
<dbReference type="EMBL" id="GL945017">
    <property type="protein sequence ID" value="EGN56775.1"/>
    <property type="molecule type" value="Genomic_DNA"/>
</dbReference>
<organism evidence="3 4">
    <name type="scientific">Hallella multisaccharivorax DSM 17128</name>
    <dbReference type="NCBI Taxonomy" id="688246"/>
    <lineage>
        <taxon>Bacteria</taxon>
        <taxon>Pseudomonadati</taxon>
        <taxon>Bacteroidota</taxon>
        <taxon>Bacteroidia</taxon>
        <taxon>Bacteroidales</taxon>
        <taxon>Prevotellaceae</taxon>
        <taxon>Hallella</taxon>
    </lineage>
</organism>
<dbReference type="PANTHER" id="PTHR43214">
    <property type="entry name" value="TWO-COMPONENT RESPONSE REGULATOR"/>
    <property type="match status" value="1"/>
</dbReference>
<dbReference type="RefSeq" id="WP_007574057.1">
    <property type="nucleotide sequence ID" value="NZ_BPTS01000001.1"/>
</dbReference>
<keyword evidence="1" id="KW-0238">DNA-binding</keyword>
<sequence>MKFYIADNQDITRAGLLYLIASRNDSESKCINDKTGLIEALKEDSHAIIILDYTLFDINDVEELNIICERFSKAQWILFSEDLSRDFLHEIVITCPRCGIVLKDCSLQEIREAVSFANRGKRFICQQVTELLLTAPDNETNRQNELPQLTKTELEILKDIALGMTTKEIAKRRFSSFHTVNTHRKNIFRKLGVNNLHEATKFALRAGLVDSAEYYI</sequence>
<dbReference type="GO" id="GO:0006355">
    <property type="term" value="P:regulation of DNA-templated transcription"/>
    <property type="evidence" value="ECO:0007669"/>
    <property type="project" value="InterPro"/>
</dbReference>
<dbReference type="STRING" id="688246.Premu_1346"/>
<evidence type="ECO:0000259" key="2">
    <source>
        <dbReference type="PROSITE" id="PS50043"/>
    </source>
</evidence>
<dbReference type="PROSITE" id="PS50043">
    <property type="entry name" value="HTH_LUXR_2"/>
    <property type="match status" value="1"/>
</dbReference>
<protein>
    <submittedName>
        <fullName evidence="3">Transcriptional regulator</fullName>
    </submittedName>
</protein>
<dbReference type="Pfam" id="PF00196">
    <property type="entry name" value="GerE"/>
    <property type="match status" value="1"/>
</dbReference>
<dbReference type="InterPro" id="IPR016032">
    <property type="entry name" value="Sig_transdc_resp-reg_C-effctor"/>
</dbReference>
<dbReference type="AlphaFoldDB" id="F8NAB2"/>
<dbReference type="PRINTS" id="PR00038">
    <property type="entry name" value="HTHLUXR"/>
</dbReference>
<dbReference type="OrthoDB" id="965844at2"/>
<evidence type="ECO:0000313" key="4">
    <source>
        <dbReference type="Proteomes" id="UP000002772"/>
    </source>
</evidence>
<evidence type="ECO:0000256" key="1">
    <source>
        <dbReference type="ARBA" id="ARBA00023125"/>
    </source>
</evidence>
<dbReference type="GO" id="GO:0003677">
    <property type="term" value="F:DNA binding"/>
    <property type="evidence" value="ECO:0007669"/>
    <property type="project" value="UniProtKB-KW"/>
</dbReference>
<dbReference type="eggNOG" id="COG2197">
    <property type="taxonomic scope" value="Bacteria"/>
</dbReference>
<dbReference type="SMART" id="SM00421">
    <property type="entry name" value="HTH_LUXR"/>
    <property type="match status" value="1"/>
</dbReference>
<dbReference type="SUPFAM" id="SSF52172">
    <property type="entry name" value="CheY-like"/>
    <property type="match status" value="1"/>
</dbReference>
<proteinExistence type="predicted"/>
<keyword evidence="4" id="KW-1185">Reference proteome</keyword>
<dbReference type="InterPro" id="IPR000792">
    <property type="entry name" value="Tscrpt_reg_LuxR_C"/>
</dbReference>
<reference evidence="4" key="1">
    <citation type="journal article" date="2011" name="Stand. Genomic Sci.">
        <title>Non-contiguous finished genome sequence of the opportunistic oral pathogen Prevotella multisaccharivorax type strain (PPPA20).</title>
        <authorList>
            <person name="Pati A."/>
            <person name="Gronow S."/>
            <person name="Lu M."/>
            <person name="Lapidus A."/>
            <person name="Nolan M."/>
            <person name="Lucas S."/>
            <person name="Hammon N."/>
            <person name="Deshpande S."/>
            <person name="Cheng J.F."/>
            <person name="Tapia R."/>
            <person name="Han C."/>
            <person name="Goodwin L."/>
            <person name="Pitluck S."/>
            <person name="Liolios K."/>
            <person name="Pagani I."/>
            <person name="Mavromatis K."/>
            <person name="Mikhailova N."/>
            <person name="Huntemann M."/>
            <person name="Chen A."/>
            <person name="Palaniappan K."/>
            <person name="Land M."/>
            <person name="Hauser L."/>
            <person name="Detter J.C."/>
            <person name="Brambilla E.M."/>
            <person name="Rohde M."/>
            <person name="Goker M."/>
            <person name="Woyke T."/>
            <person name="Bristow J."/>
            <person name="Eisen J.A."/>
            <person name="Markowitz V."/>
            <person name="Hugenholtz P."/>
            <person name="Kyrpides N.C."/>
            <person name="Klenk H.P."/>
            <person name="Ivanova N."/>
        </authorList>
    </citation>
    <scope>NUCLEOTIDE SEQUENCE [LARGE SCALE GENOMIC DNA]</scope>
    <source>
        <strain evidence="4">DSM 17128</strain>
    </source>
</reference>
<dbReference type="CDD" id="cd06170">
    <property type="entry name" value="LuxR_C_like"/>
    <property type="match status" value="1"/>
</dbReference>
<evidence type="ECO:0000313" key="3">
    <source>
        <dbReference type="EMBL" id="EGN56775.1"/>
    </source>
</evidence>
<gene>
    <name evidence="3" type="ORF">Premu_1346</name>
</gene>
<dbReference type="HOGENOM" id="CLU_000445_90_1_10"/>
<dbReference type="Gene3D" id="3.40.50.2300">
    <property type="match status" value="1"/>
</dbReference>
<feature type="domain" description="HTH luxR-type" evidence="2">
    <location>
        <begin position="142"/>
        <end position="207"/>
    </location>
</feature>